<accession>A0ABW0F0G3</accession>
<organism evidence="3 4">
    <name type="scientific">Bosea minatitlanensis</name>
    <dbReference type="NCBI Taxonomy" id="128782"/>
    <lineage>
        <taxon>Bacteria</taxon>
        <taxon>Pseudomonadati</taxon>
        <taxon>Pseudomonadota</taxon>
        <taxon>Alphaproteobacteria</taxon>
        <taxon>Hyphomicrobiales</taxon>
        <taxon>Boseaceae</taxon>
        <taxon>Bosea</taxon>
    </lineage>
</organism>
<evidence type="ECO:0000313" key="3">
    <source>
        <dbReference type="EMBL" id="MFC5292024.1"/>
    </source>
</evidence>
<evidence type="ECO:0000256" key="2">
    <source>
        <dbReference type="SAM" id="SignalP"/>
    </source>
</evidence>
<comment type="caution">
    <text evidence="3">The sequence shown here is derived from an EMBL/GenBank/DDBJ whole genome shotgun (WGS) entry which is preliminary data.</text>
</comment>
<feature type="chain" id="PRO_5046871576" evidence="2">
    <location>
        <begin position="24"/>
        <end position="105"/>
    </location>
</feature>
<protein>
    <submittedName>
        <fullName evidence="3">Uncharacterized protein</fullName>
    </submittedName>
</protein>
<proteinExistence type="predicted"/>
<dbReference type="RefSeq" id="WP_158446821.1">
    <property type="nucleotide sequence ID" value="NZ_JAOAOS010000001.1"/>
</dbReference>
<reference evidence="4" key="1">
    <citation type="journal article" date="2019" name="Int. J. Syst. Evol. Microbiol.">
        <title>The Global Catalogue of Microorganisms (GCM) 10K type strain sequencing project: providing services to taxonomists for standard genome sequencing and annotation.</title>
        <authorList>
            <consortium name="The Broad Institute Genomics Platform"/>
            <consortium name="The Broad Institute Genome Sequencing Center for Infectious Disease"/>
            <person name="Wu L."/>
            <person name="Ma J."/>
        </authorList>
    </citation>
    <scope>NUCLEOTIDE SEQUENCE [LARGE SCALE GENOMIC DNA]</scope>
    <source>
        <strain evidence="4">CGMCC 1.15643</strain>
    </source>
</reference>
<evidence type="ECO:0000256" key="1">
    <source>
        <dbReference type="SAM" id="MobiDB-lite"/>
    </source>
</evidence>
<dbReference type="Proteomes" id="UP001595976">
    <property type="component" value="Unassembled WGS sequence"/>
</dbReference>
<feature type="signal peptide" evidence="2">
    <location>
        <begin position="1"/>
        <end position="23"/>
    </location>
</feature>
<name>A0ABW0F0G3_9HYPH</name>
<keyword evidence="2" id="KW-0732">Signal</keyword>
<feature type="region of interest" description="Disordered" evidence="1">
    <location>
        <begin position="54"/>
        <end position="79"/>
    </location>
</feature>
<gene>
    <name evidence="3" type="ORF">ACFPK2_03370</name>
</gene>
<keyword evidence="4" id="KW-1185">Reference proteome</keyword>
<sequence length="105" mass="10942">MRRTAALACLLAAAALLPLQAEAARFRFGGRGSAPAAKTGRSLIVIPGAAAASRPQAATADKPERVPFPPSSAGPDRPVLLRLSTNDEQPWCRTQVVVGGFCMMN</sequence>
<evidence type="ECO:0000313" key="4">
    <source>
        <dbReference type="Proteomes" id="UP001595976"/>
    </source>
</evidence>
<dbReference type="EMBL" id="JBHSLI010000001">
    <property type="protein sequence ID" value="MFC5292024.1"/>
    <property type="molecule type" value="Genomic_DNA"/>
</dbReference>